<dbReference type="EMBL" id="JRUN01000029">
    <property type="protein sequence ID" value="KHD85203.1"/>
    <property type="molecule type" value="Genomic_DNA"/>
</dbReference>
<sequence length="94" mass="10874">MDQLKRVHIVVSGRVQGVGFRFQTQWLAKQYDIRGWVKNTHDGKVEIEAESTETNLEKFISAIKKGPTPFAKVTNIDISYFSDLKHDTSFRILY</sequence>
<comment type="similarity">
    <text evidence="1 6">Belongs to the acylphosphatase family.</text>
</comment>
<evidence type="ECO:0000256" key="6">
    <source>
        <dbReference type="RuleBase" id="RU004168"/>
    </source>
</evidence>
<dbReference type="STRING" id="363870.NG54_10600"/>
<reference evidence="9 11" key="3">
    <citation type="submission" date="2020-03" db="EMBL/GenBank/DDBJ databases">
        <title>Bacillus aquiflavi sp. nov., isolated from yellow water of strong flavor Chinese baijiu in Yibin region of China.</title>
        <authorList>
            <person name="Xie J."/>
        </authorList>
    </citation>
    <scope>NUCLEOTIDE SEQUENCE [LARGE SCALE GENOMIC DNA]</scope>
    <source>
        <strain evidence="9 11">Gsoil 114</strain>
    </source>
</reference>
<dbReference type="Proteomes" id="UP000476934">
    <property type="component" value="Unassembled WGS sequence"/>
</dbReference>
<name>A0A0A6VCI6_9BACI</name>
<dbReference type="Gene3D" id="3.30.70.100">
    <property type="match status" value="1"/>
</dbReference>
<comment type="caution">
    <text evidence="8">The sequence shown here is derived from an EMBL/GenBank/DDBJ whole genome shotgun (WGS) entry which is preliminary data.</text>
</comment>
<feature type="active site" evidence="5">
    <location>
        <position position="39"/>
    </location>
</feature>
<dbReference type="Pfam" id="PF00708">
    <property type="entry name" value="Acylphosphatase"/>
    <property type="match status" value="1"/>
</dbReference>
<feature type="domain" description="Acylphosphatase-like" evidence="7">
    <location>
        <begin position="6"/>
        <end position="94"/>
    </location>
</feature>
<reference evidence="8 10" key="1">
    <citation type="submission" date="2014-10" db="EMBL/GenBank/DDBJ databases">
        <title>Draft genome of phytase producing Bacillus ginsengihumi strain M2.11.</title>
        <authorList>
            <person name="Toymentseva A."/>
            <person name="Boulygina E.A."/>
            <person name="Kazakov S.V."/>
            <person name="Kayumov I."/>
            <person name="Suleimanova A.D."/>
            <person name="Mardanova A.M."/>
            <person name="Maria S.N."/>
            <person name="Sergey M.Y."/>
            <person name="Sharipova M.R."/>
        </authorList>
    </citation>
    <scope>NUCLEOTIDE SEQUENCE [LARGE SCALE GENOMIC DNA]</scope>
    <source>
        <strain evidence="8 10">M2.11</strain>
    </source>
</reference>
<dbReference type="AlphaFoldDB" id="A0A0A6VCI6"/>
<evidence type="ECO:0000313" key="11">
    <source>
        <dbReference type="Proteomes" id="UP000476934"/>
    </source>
</evidence>
<evidence type="ECO:0000313" key="8">
    <source>
        <dbReference type="EMBL" id="KHD85203.1"/>
    </source>
</evidence>
<dbReference type="GO" id="GO:0003998">
    <property type="term" value="F:acylphosphatase activity"/>
    <property type="evidence" value="ECO:0007669"/>
    <property type="project" value="UniProtKB-EC"/>
</dbReference>
<evidence type="ECO:0000313" key="10">
    <source>
        <dbReference type="Proteomes" id="UP000030588"/>
    </source>
</evidence>
<accession>A0A0A6VCI6</accession>
<evidence type="ECO:0000256" key="4">
    <source>
        <dbReference type="ARBA" id="ARBA00047645"/>
    </source>
</evidence>
<reference evidence="9 11" key="2">
    <citation type="submission" date="2020-02" db="EMBL/GenBank/DDBJ databases">
        <authorList>
            <person name="Feng H."/>
        </authorList>
    </citation>
    <scope>NUCLEOTIDE SEQUENCE [LARGE SCALE GENOMIC DNA]</scope>
    <source>
        <strain evidence="9 11">Gsoil 114</strain>
    </source>
</reference>
<dbReference type="PRINTS" id="PR00112">
    <property type="entry name" value="ACYLPHPHTASE"/>
</dbReference>
<dbReference type="PANTHER" id="PTHR47268">
    <property type="entry name" value="ACYLPHOSPHATASE"/>
    <property type="match status" value="1"/>
</dbReference>
<dbReference type="EMBL" id="JAAIWK010000008">
    <property type="protein sequence ID" value="NEY19707.1"/>
    <property type="molecule type" value="Genomic_DNA"/>
</dbReference>
<dbReference type="PANTHER" id="PTHR47268:SF4">
    <property type="entry name" value="ACYLPHOSPHATASE"/>
    <property type="match status" value="1"/>
</dbReference>
<dbReference type="PROSITE" id="PS00150">
    <property type="entry name" value="ACYLPHOSPHATASE_1"/>
    <property type="match status" value="1"/>
</dbReference>
<dbReference type="EC" id="3.6.1.7" evidence="2 5"/>
<evidence type="ECO:0000256" key="1">
    <source>
        <dbReference type="ARBA" id="ARBA00005614"/>
    </source>
</evidence>
<keyword evidence="11" id="KW-1185">Reference proteome</keyword>
<evidence type="ECO:0000256" key="3">
    <source>
        <dbReference type="ARBA" id="ARBA00015991"/>
    </source>
</evidence>
<proteinExistence type="inferred from homology"/>
<dbReference type="InterPro" id="IPR036046">
    <property type="entry name" value="Acylphosphatase-like_dom_sf"/>
</dbReference>
<dbReference type="InterPro" id="IPR001792">
    <property type="entry name" value="Acylphosphatase-like_dom"/>
</dbReference>
<evidence type="ECO:0000259" key="7">
    <source>
        <dbReference type="PROSITE" id="PS51160"/>
    </source>
</evidence>
<comment type="catalytic activity">
    <reaction evidence="4 5">
        <text>an acyl phosphate + H2O = a carboxylate + phosphate + H(+)</text>
        <dbReference type="Rhea" id="RHEA:14965"/>
        <dbReference type="ChEBI" id="CHEBI:15377"/>
        <dbReference type="ChEBI" id="CHEBI:15378"/>
        <dbReference type="ChEBI" id="CHEBI:29067"/>
        <dbReference type="ChEBI" id="CHEBI:43474"/>
        <dbReference type="ChEBI" id="CHEBI:59918"/>
        <dbReference type="EC" id="3.6.1.7"/>
    </reaction>
</comment>
<dbReference type="OrthoDB" id="9808093at2"/>
<evidence type="ECO:0000313" key="9">
    <source>
        <dbReference type="EMBL" id="NEY19707.1"/>
    </source>
</evidence>
<gene>
    <name evidence="9" type="ORF">G4D61_06940</name>
    <name evidence="8" type="ORF">NG54_10600</name>
</gene>
<evidence type="ECO:0000256" key="5">
    <source>
        <dbReference type="PROSITE-ProRule" id="PRU00520"/>
    </source>
</evidence>
<dbReference type="SUPFAM" id="SSF54975">
    <property type="entry name" value="Acylphosphatase/BLUF domain-like"/>
    <property type="match status" value="1"/>
</dbReference>
<dbReference type="InterPro" id="IPR017968">
    <property type="entry name" value="Acylphosphatase_CS"/>
</dbReference>
<evidence type="ECO:0000256" key="2">
    <source>
        <dbReference type="ARBA" id="ARBA00012150"/>
    </source>
</evidence>
<feature type="active site" evidence="5">
    <location>
        <position position="21"/>
    </location>
</feature>
<keyword evidence="5" id="KW-0378">Hydrolase</keyword>
<dbReference type="InterPro" id="IPR020456">
    <property type="entry name" value="Acylphosphatase"/>
</dbReference>
<protein>
    <recommendedName>
        <fullName evidence="3 5">acylphosphatase</fullName>
        <ecNumber evidence="2 5">3.6.1.7</ecNumber>
    </recommendedName>
</protein>
<dbReference type="PROSITE" id="PS51160">
    <property type="entry name" value="ACYLPHOSPHATASE_3"/>
    <property type="match status" value="1"/>
</dbReference>
<dbReference type="RefSeq" id="WP_035354781.1">
    <property type="nucleotide sequence ID" value="NZ_JAAIWK010000008.1"/>
</dbReference>
<dbReference type="Proteomes" id="UP000030588">
    <property type="component" value="Unassembled WGS sequence"/>
</dbReference>
<organism evidence="8 10">
    <name type="scientific">Heyndrickxia ginsengihumi</name>
    <dbReference type="NCBI Taxonomy" id="363870"/>
    <lineage>
        <taxon>Bacteria</taxon>
        <taxon>Bacillati</taxon>
        <taxon>Bacillota</taxon>
        <taxon>Bacilli</taxon>
        <taxon>Bacillales</taxon>
        <taxon>Bacillaceae</taxon>
        <taxon>Heyndrickxia</taxon>
    </lineage>
</organism>